<dbReference type="EMBL" id="FNOU01000002">
    <property type="protein sequence ID" value="SDX41572.1"/>
    <property type="molecule type" value="Genomic_DNA"/>
</dbReference>
<dbReference type="AlphaFoldDB" id="A0A1H3BHX4"/>
<dbReference type="RefSeq" id="WP_090242792.1">
    <property type="nucleotide sequence ID" value="NZ_FNOU01000002.1"/>
</dbReference>
<sequence length="79" mass="9191">MKKYIEIRGIIGMPEGKDQDVFVEELVGFLKNKRCKMGGYLKDISDVDGRHNDIMCNDEFITKMLAHYRFGGRNAKNYK</sequence>
<accession>A0A1H3BHX4</accession>
<reference evidence="2" key="1">
    <citation type="submission" date="2016-10" db="EMBL/GenBank/DDBJ databases">
        <authorList>
            <person name="Varghese N."/>
            <person name="Submissions S."/>
        </authorList>
    </citation>
    <scope>NUCLEOTIDE SEQUENCE [LARGE SCALE GENOMIC DNA]</scope>
    <source>
        <strain evidence="2">VPI 5359</strain>
    </source>
</reference>
<dbReference type="Proteomes" id="UP000199652">
    <property type="component" value="Unassembled WGS sequence"/>
</dbReference>
<dbReference type="STRING" id="1528.SAMN04488579_10288"/>
<gene>
    <name evidence="1" type="ORF">SAMN04488579_10288</name>
</gene>
<protein>
    <submittedName>
        <fullName evidence="1">Uncharacterized protein</fullName>
    </submittedName>
</protein>
<evidence type="ECO:0000313" key="1">
    <source>
        <dbReference type="EMBL" id="SDX41572.1"/>
    </source>
</evidence>
<keyword evidence="2" id="KW-1185">Reference proteome</keyword>
<name>A0A1H3BHX4_EUBBA</name>
<proteinExistence type="predicted"/>
<organism evidence="1 2">
    <name type="scientific">Eubacterium barkeri</name>
    <name type="common">Clostridium barkeri</name>
    <dbReference type="NCBI Taxonomy" id="1528"/>
    <lineage>
        <taxon>Bacteria</taxon>
        <taxon>Bacillati</taxon>
        <taxon>Bacillota</taxon>
        <taxon>Clostridia</taxon>
        <taxon>Eubacteriales</taxon>
        <taxon>Eubacteriaceae</taxon>
        <taxon>Eubacterium</taxon>
    </lineage>
</organism>
<evidence type="ECO:0000313" key="2">
    <source>
        <dbReference type="Proteomes" id="UP000199652"/>
    </source>
</evidence>